<organism evidence="1">
    <name type="scientific">Siphoviridae sp. ctB3v5</name>
    <dbReference type="NCBI Taxonomy" id="2826186"/>
    <lineage>
        <taxon>Viruses</taxon>
        <taxon>Duplodnaviria</taxon>
        <taxon>Heunggongvirae</taxon>
        <taxon>Uroviricota</taxon>
        <taxon>Caudoviricetes</taxon>
    </lineage>
</organism>
<accession>A0A8S5M8H8</accession>
<proteinExistence type="predicted"/>
<reference evidence="1" key="1">
    <citation type="journal article" date="2021" name="Proc. Natl. Acad. Sci. U.S.A.">
        <title>A Catalog of Tens of Thousands of Viruses from Human Metagenomes Reveals Hidden Associations with Chronic Diseases.</title>
        <authorList>
            <person name="Tisza M.J."/>
            <person name="Buck C.B."/>
        </authorList>
    </citation>
    <scope>NUCLEOTIDE SEQUENCE</scope>
    <source>
        <strain evidence="1">CtB3v5</strain>
    </source>
</reference>
<dbReference type="EMBL" id="BK014849">
    <property type="protein sequence ID" value="DAD78657.1"/>
    <property type="molecule type" value="Genomic_DNA"/>
</dbReference>
<dbReference type="PROSITE" id="PS51257">
    <property type="entry name" value="PROKAR_LIPOPROTEIN"/>
    <property type="match status" value="1"/>
</dbReference>
<sequence>MKIIIKKMIRGQRRILIDYSFSTPYYIIGMFSCQEGIEKNVIEKAVAARTRKRLSANIRGRFSFYLCLLECVLLF</sequence>
<protein>
    <submittedName>
        <fullName evidence="1">Uncharacterized protein</fullName>
    </submittedName>
</protein>
<name>A0A8S5M8H8_9CAUD</name>
<evidence type="ECO:0000313" key="1">
    <source>
        <dbReference type="EMBL" id="DAD78657.1"/>
    </source>
</evidence>